<accession>A0A673KRG3</accession>
<organism evidence="1 2">
    <name type="scientific">Sinocyclocheilus rhinocerous</name>
    <dbReference type="NCBI Taxonomy" id="307959"/>
    <lineage>
        <taxon>Eukaryota</taxon>
        <taxon>Metazoa</taxon>
        <taxon>Chordata</taxon>
        <taxon>Craniata</taxon>
        <taxon>Vertebrata</taxon>
        <taxon>Euteleostomi</taxon>
        <taxon>Actinopterygii</taxon>
        <taxon>Neopterygii</taxon>
        <taxon>Teleostei</taxon>
        <taxon>Ostariophysi</taxon>
        <taxon>Cypriniformes</taxon>
        <taxon>Cyprinidae</taxon>
        <taxon>Cyprininae</taxon>
        <taxon>Sinocyclocheilus</taxon>
    </lineage>
</organism>
<sequence length="104" mass="12064">PVLGRHYDHYHRWHNRCLCPHLHHHPHDPLQGVQQRRLRQGDLGHRHALANQRCAIPGLYRHLGNVFCKRSMSVNGMLVQMANSNLDSEKTAFSSSEWILESTV</sequence>
<reference evidence="1" key="1">
    <citation type="submission" date="2025-08" db="UniProtKB">
        <authorList>
            <consortium name="Ensembl"/>
        </authorList>
    </citation>
    <scope>IDENTIFICATION</scope>
</reference>
<dbReference type="AlphaFoldDB" id="A0A673KRG3"/>
<proteinExistence type="predicted"/>
<reference evidence="1" key="2">
    <citation type="submission" date="2025-09" db="UniProtKB">
        <authorList>
            <consortium name="Ensembl"/>
        </authorList>
    </citation>
    <scope>IDENTIFICATION</scope>
</reference>
<name>A0A673KRG3_9TELE</name>
<dbReference type="Proteomes" id="UP000472270">
    <property type="component" value="Unassembled WGS sequence"/>
</dbReference>
<evidence type="ECO:0000313" key="2">
    <source>
        <dbReference type="Proteomes" id="UP000472270"/>
    </source>
</evidence>
<evidence type="ECO:0000313" key="1">
    <source>
        <dbReference type="Ensembl" id="ENSSRHP00000068384.1"/>
    </source>
</evidence>
<dbReference type="Ensembl" id="ENSSRHT00000070249.1">
    <property type="protein sequence ID" value="ENSSRHP00000068384.1"/>
    <property type="gene ID" value="ENSSRHG00000033994.1"/>
</dbReference>
<keyword evidence="2" id="KW-1185">Reference proteome</keyword>
<protein>
    <submittedName>
        <fullName evidence="1">Uncharacterized protein</fullName>
    </submittedName>
</protein>